<dbReference type="GO" id="GO:0016787">
    <property type="term" value="F:hydrolase activity"/>
    <property type="evidence" value="ECO:0007669"/>
    <property type="project" value="UniProtKB-KW"/>
</dbReference>
<dbReference type="InterPro" id="IPR050272">
    <property type="entry name" value="Isochorismatase-like_hydrls"/>
</dbReference>
<feature type="transmembrane region" description="Helical" evidence="2">
    <location>
        <begin position="68"/>
        <end position="87"/>
    </location>
</feature>
<dbReference type="Gene3D" id="3.40.50.850">
    <property type="entry name" value="Isochorismatase-like"/>
    <property type="match status" value="1"/>
</dbReference>
<evidence type="ECO:0000256" key="2">
    <source>
        <dbReference type="SAM" id="Phobius"/>
    </source>
</evidence>
<dbReference type="InterPro" id="IPR000868">
    <property type="entry name" value="Isochorismatase-like_dom"/>
</dbReference>
<name>A0AAW9RGM4_9GAMM</name>
<dbReference type="InterPro" id="IPR036380">
    <property type="entry name" value="Isochorismatase-like_sf"/>
</dbReference>
<dbReference type="EMBL" id="JAZHOG010000006">
    <property type="protein sequence ID" value="MEJ8567988.1"/>
    <property type="molecule type" value="Genomic_DNA"/>
</dbReference>
<keyword evidence="1" id="KW-0378">Hydrolase</keyword>
<evidence type="ECO:0000313" key="4">
    <source>
        <dbReference type="EMBL" id="MEJ8567988.1"/>
    </source>
</evidence>
<keyword evidence="2" id="KW-1133">Transmembrane helix</keyword>
<organism evidence="4 5">
    <name type="scientific">Elongatibacter sediminis</name>
    <dbReference type="NCBI Taxonomy" id="3119006"/>
    <lineage>
        <taxon>Bacteria</taxon>
        <taxon>Pseudomonadati</taxon>
        <taxon>Pseudomonadota</taxon>
        <taxon>Gammaproteobacteria</taxon>
        <taxon>Chromatiales</taxon>
        <taxon>Wenzhouxiangellaceae</taxon>
        <taxon>Elongatibacter</taxon>
    </lineage>
</organism>
<dbReference type="RefSeq" id="WP_354695311.1">
    <property type="nucleotide sequence ID" value="NZ_JAZHOG010000006.1"/>
</dbReference>
<keyword evidence="5" id="KW-1185">Reference proteome</keyword>
<protein>
    <submittedName>
        <fullName evidence="4">Isochorismatase family protein</fullName>
    </submittedName>
</protein>
<proteinExistence type="predicted"/>
<dbReference type="Pfam" id="PF00857">
    <property type="entry name" value="Isochorismatase"/>
    <property type="match status" value="1"/>
</dbReference>
<keyword evidence="2" id="KW-0472">Membrane</keyword>
<gene>
    <name evidence="4" type="ORF">V3330_10160</name>
</gene>
<sequence>MNPFKANPAPATESSAWDPLYVAELISSGRLGEIAIASDAAANDDADASSRIERRRARRARNARRRGGWLGLFAALVLSFVALPAAAQVPDPGMEIDLQRTAVLITDPQNDFLSPDGVTWGVVGKNVTENGTVKHIEQLMKAAKKQGMPLFISPHYYYPHDHQWKFEGALEALMHGIGMFDRKGPVNVDGLEGSGADWLERYKPLIEDGETIVTSPHKVYGPETNDLVLQLRKRGIDKIILGGMSANLCTESHMRELIEQGFEVAVVTDATAAAQVPEGDGYQAALINFRFIANATWTTREAVRAIRAAR</sequence>
<evidence type="ECO:0000259" key="3">
    <source>
        <dbReference type="Pfam" id="PF00857"/>
    </source>
</evidence>
<accession>A0AAW9RGM4</accession>
<dbReference type="PANTHER" id="PTHR43540">
    <property type="entry name" value="PEROXYUREIDOACRYLATE/UREIDOACRYLATE AMIDOHYDROLASE-RELATED"/>
    <property type="match status" value="1"/>
</dbReference>
<dbReference type="Proteomes" id="UP001359886">
    <property type="component" value="Unassembled WGS sequence"/>
</dbReference>
<reference evidence="4 5" key="1">
    <citation type="submission" date="2024-02" db="EMBL/GenBank/DDBJ databases">
        <title>A novel Wenzhouxiangellaceae bacterium, isolated from coastal sediments.</title>
        <authorList>
            <person name="Du Z.-J."/>
            <person name="Ye Y.-Q."/>
            <person name="Zhang X.-Y."/>
        </authorList>
    </citation>
    <scope>NUCLEOTIDE SEQUENCE [LARGE SCALE GENOMIC DNA]</scope>
    <source>
        <strain evidence="4 5">CH-27</strain>
    </source>
</reference>
<evidence type="ECO:0000256" key="1">
    <source>
        <dbReference type="ARBA" id="ARBA00022801"/>
    </source>
</evidence>
<dbReference type="SUPFAM" id="SSF52499">
    <property type="entry name" value="Isochorismatase-like hydrolases"/>
    <property type="match status" value="1"/>
</dbReference>
<evidence type="ECO:0000313" key="5">
    <source>
        <dbReference type="Proteomes" id="UP001359886"/>
    </source>
</evidence>
<comment type="caution">
    <text evidence="4">The sequence shown here is derived from an EMBL/GenBank/DDBJ whole genome shotgun (WGS) entry which is preliminary data.</text>
</comment>
<dbReference type="AlphaFoldDB" id="A0AAW9RGM4"/>
<feature type="domain" description="Isochorismatase-like" evidence="3">
    <location>
        <begin position="101"/>
        <end position="290"/>
    </location>
</feature>
<keyword evidence="2" id="KW-0812">Transmembrane</keyword>